<dbReference type="Gene3D" id="3.40.50.300">
    <property type="entry name" value="P-loop containing nucleotide triphosphate hydrolases"/>
    <property type="match status" value="1"/>
</dbReference>
<name>A0ABR4CWK4_9HELO</name>
<dbReference type="EMBL" id="JAZHXI010000002">
    <property type="protein sequence ID" value="KAL2073967.1"/>
    <property type="molecule type" value="Genomic_DNA"/>
</dbReference>
<sequence length="155" mass="17820">MVDPSHIKVVTPYLKQVSMWEQAIRFHPELKGVVAITPESFQGEEDLIVLWNTVLGASVKGGYSWLPEKTPHVYTTLTHYNPQKSGDEETYEADKKCMTRPFDWFTSRHRVVTVNAQSIRVLLCQQKTTDTVCFEKLWFKPKQASFSYTAYIVGS</sequence>
<comment type="caution">
    <text evidence="1">The sequence shown here is derived from an EMBL/GenBank/DDBJ whole genome shotgun (WGS) entry which is preliminary data.</text>
</comment>
<accession>A0ABR4CWK4</accession>
<keyword evidence="2" id="KW-1185">Reference proteome</keyword>
<reference evidence="1 2" key="1">
    <citation type="journal article" date="2024" name="Commun. Biol.">
        <title>Comparative genomic analysis of thermophilic fungi reveals convergent evolutionary adaptations and gene losses.</title>
        <authorList>
            <person name="Steindorff A.S."/>
            <person name="Aguilar-Pontes M.V."/>
            <person name="Robinson A.J."/>
            <person name="Andreopoulos B."/>
            <person name="LaButti K."/>
            <person name="Kuo A."/>
            <person name="Mondo S."/>
            <person name="Riley R."/>
            <person name="Otillar R."/>
            <person name="Haridas S."/>
            <person name="Lipzen A."/>
            <person name="Grimwood J."/>
            <person name="Schmutz J."/>
            <person name="Clum A."/>
            <person name="Reid I.D."/>
            <person name="Moisan M.C."/>
            <person name="Butler G."/>
            <person name="Nguyen T.T.M."/>
            <person name="Dewar K."/>
            <person name="Conant G."/>
            <person name="Drula E."/>
            <person name="Henrissat B."/>
            <person name="Hansel C."/>
            <person name="Singer S."/>
            <person name="Hutchinson M.I."/>
            <person name="de Vries R.P."/>
            <person name="Natvig D.O."/>
            <person name="Powell A.J."/>
            <person name="Tsang A."/>
            <person name="Grigoriev I.V."/>
        </authorList>
    </citation>
    <scope>NUCLEOTIDE SEQUENCE [LARGE SCALE GENOMIC DNA]</scope>
    <source>
        <strain evidence="1 2">CBS 494.80</strain>
    </source>
</reference>
<protein>
    <submittedName>
        <fullName evidence="1">Uncharacterized protein</fullName>
    </submittedName>
</protein>
<evidence type="ECO:0000313" key="1">
    <source>
        <dbReference type="EMBL" id="KAL2073967.1"/>
    </source>
</evidence>
<gene>
    <name evidence="1" type="ORF">VTL71DRAFT_7745</name>
</gene>
<proteinExistence type="predicted"/>
<dbReference type="Proteomes" id="UP001595075">
    <property type="component" value="Unassembled WGS sequence"/>
</dbReference>
<dbReference type="InterPro" id="IPR027417">
    <property type="entry name" value="P-loop_NTPase"/>
</dbReference>
<evidence type="ECO:0000313" key="2">
    <source>
        <dbReference type="Proteomes" id="UP001595075"/>
    </source>
</evidence>
<organism evidence="1 2">
    <name type="scientific">Oculimacula yallundae</name>
    <dbReference type="NCBI Taxonomy" id="86028"/>
    <lineage>
        <taxon>Eukaryota</taxon>
        <taxon>Fungi</taxon>
        <taxon>Dikarya</taxon>
        <taxon>Ascomycota</taxon>
        <taxon>Pezizomycotina</taxon>
        <taxon>Leotiomycetes</taxon>
        <taxon>Helotiales</taxon>
        <taxon>Ploettnerulaceae</taxon>
        <taxon>Oculimacula</taxon>
    </lineage>
</organism>